<feature type="region of interest" description="Disordered" evidence="1">
    <location>
        <begin position="74"/>
        <end position="95"/>
    </location>
</feature>
<protein>
    <recommendedName>
        <fullName evidence="4">DUF1652 domain-containing protein</fullName>
    </recommendedName>
</protein>
<name>A0A0X1T6S7_PSEAA</name>
<dbReference type="RefSeq" id="WP_060783750.1">
    <property type="nucleotide sequence ID" value="NZ_CP014135.1"/>
</dbReference>
<feature type="compositionally biased region" description="Polar residues" evidence="1">
    <location>
        <begin position="75"/>
        <end position="84"/>
    </location>
</feature>
<evidence type="ECO:0000313" key="3">
    <source>
        <dbReference type="Proteomes" id="UP000063229"/>
    </source>
</evidence>
<dbReference type="EMBL" id="CP014135">
    <property type="protein sequence ID" value="AMB87741.1"/>
    <property type="molecule type" value="Genomic_DNA"/>
</dbReference>
<dbReference type="Proteomes" id="UP000063229">
    <property type="component" value="Chromosome"/>
</dbReference>
<evidence type="ECO:0008006" key="4">
    <source>
        <dbReference type="Google" id="ProtNLM"/>
    </source>
</evidence>
<accession>A0A0X1T6S7</accession>
<dbReference type="KEGG" id="pagb:AWM79_21600"/>
<organism evidence="2 3">
    <name type="scientific">Pseudomonas agarici</name>
    <dbReference type="NCBI Taxonomy" id="46677"/>
    <lineage>
        <taxon>Bacteria</taxon>
        <taxon>Pseudomonadati</taxon>
        <taxon>Pseudomonadota</taxon>
        <taxon>Gammaproteobacteria</taxon>
        <taxon>Pseudomonadales</taxon>
        <taxon>Pseudomonadaceae</taxon>
        <taxon>Pseudomonas</taxon>
    </lineage>
</organism>
<sequence>MDTLSKSEIEAELASRLPSYKVECTLHSDGTLSAILSGPNADHFAVTGIIRADYKGRESLSRLAREILEEMVLSRQGSRTSRAQSLAEKPGQSLS</sequence>
<proteinExistence type="predicted"/>
<evidence type="ECO:0000313" key="2">
    <source>
        <dbReference type="EMBL" id="AMB87741.1"/>
    </source>
</evidence>
<dbReference type="AlphaFoldDB" id="A0A0X1T6S7"/>
<keyword evidence="3" id="KW-1185">Reference proteome</keyword>
<gene>
    <name evidence="2" type="ORF">AWM79_21600</name>
</gene>
<evidence type="ECO:0000256" key="1">
    <source>
        <dbReference type="SAM" id="MobiDB-lite"/>
    </source>
</evidence>
<reference evidence="2 3" key="1">
    <citation type="submission" date="2016-01" db="EMBL/GenBank/DDBJ databases">
        <authorList>
            <person name="McClelland M."/>
            <person name="Jain A."/>
            <person name="Saraogi P."/>
            <person name="Mendelson R."/>
            <person name="Westerman R."/>
            <person name="SanMiguel P."/>
            <person name="Csonka L."/>
        </authorList>
    </citation>
    <scope>NUCLEOTIDE SEQUENCE [LARGE SCALE GENOMIC DNA]</scope>
    <source>
        <strain evidence="2 3">NCPPB 2472</strain>
    </source>
</reference>